<dbReference type="Proteomes" id="UP000310108">
    <property type="component" value="Unassembled WGS sequence"/>
</dbReference>
<feature type="region of interest" description="Disordered" evidence="1">
    <location>
        <begin position="399"/>
        <end position="453"/>
    </location>
</feature>
<organism evidence="2 3">
    <name type="scientific">Colletotrichum tanaceti</name>
    <dbReference type="NCBI Taxonomy" id="1306861"/>
    <lineage>
        <taxon>Eukaryota</taxon>
        <taxon>Fungi</taxon>
        <taxon>Dikarya</taxon>
        <taxon>Ascomycota</taxon>
        <taxon>Pezizomycotina</taxon>
        <taxon>Sordariomycetes</taxon>
        <taxon>Hypocreomycetidae</taxon>
        <taxon>Glomerellales</taxon>
        <taxon>Glomerellaceae</taxon>
        <taxon>Colletotrichum</taxon>
        <taxon>Colletotrichum destructivum species complex</taxon>
    </lineage>
</organism>
<reference evidence="2 3" key="1">
    <citation type="journal article" date="2019" name="PLoS ONE">
        <title>Comparative genome analysis indicates high evolutionary potential of pathogenicity genes in Colletotrichum tanaceti.</title>
        <authorList>
            <person name="Lelwala R.V."/>
            <person name="Korhonen P.K."/>
            <person name="Young N.D."/>
            <person name="Scott J.B."/>
            <person name="Ades P.A."/>
            <person name="Gasser R.B."/>
            <person name="Taylor P.W.J."/>
        </authorList>
    </citation>
    <scope>NUCLEOTIDE SEQUENCE [LARGE SCALE GENOMIC DNA]</scope>
    <source>
        <strain evidence="2">BRIP57314</strain>
    </source>
</reference>
<name>A0A4U6X5B7_9PEZI</name>
<proteinExistence type="predicted"/>
<comment type="caution">
    <text evidence="2">The sequence shown here is derived from an EMBL/GenBank/DDBJ whole genome shotgun (WGS) entry which is preliminary data.</text>
</comment>
<feature type="region of interest" description="Disordered" evidence="1">
    <location>
        <begin position="250"/>
        <end position="327"/>
    </location>
</feature>
<gene>
    <name evidence="2" type="ORF">CTA1_1091</name>
</gene>
<evidence type="ECO:0000313" key="2">
    <source>
        <dbReference type="EMBL" id="TKW50163.1"/>
    </source>
</evidence>
<dbReference type="EMBL" id="PJEX01000429">
    <property type="protein sequence ID" value="TKW50163.1"/>
    <property type="molecule type" value="Genomic_DNA"/>
</dbReference>
<feature type="compositionally biased region" description="Low complexity" evidence="1">
    <location>
        <begin position="194"/>
        <end position="205"/>
    </location>
</feature>
<dbReference type="AlphaFoldDB" id="A0A4U6X5B7"/>
<feature type="compositionally biased region" description="Low complexity" evidence="1">
    <location>
        <begin position="295"/>
        <end position="310"/>
    </location>
</feature>
<feature type="compositionally biased region" description="Gly residues" evidence="1">
    <location>
        <begin position="254"/>
        <end position="270"/>
    </location>
</feature>
<keyword evidence="3" id="KW-1185">Reference proteome</keyword>
<evidence type="ECO:0000313" key="3">
    <source>
        <dbReference type="Proteomes" id="UP000310108"/>
    </source>
</evidence>
<accession>A0A4U6X5B7</accession>
<evidence type="ECO:0000256" key="1">
    <source>
        <dbReference type="SAM" id="MobiDB-lite"/>
    </source>
</evidence>
<protein>
    <submittedName>
        <fullName evidence="2">Uncharacterized protein</fullName>
    </submittedName>
</protein>
<feature type="compositionally biased region" description="Basic and acidic residues" evidence="1">
    <location>
        <begin position="429"/>
        <end position="438"/>
    </location>
</feature>
<feature type="region of interest" description="Disordered" evidence="1">
    <location>
        <begin position="194"/>
        <end position="228"/>
    </location>
</feature>
<sequence length="453" mass="45074">MSYSSPAHPPIGRDVPRLAAHALEHVKQRLGIPLVLDGQQPGVVVAEEGGLPVGLPEVGLVHVRGAAGRHGLDERHELLRHAPLGGLHVGPRRRVVPVGDELELHDRPAPRRVDRVLGRAGRLLVPADAAGEEDAVGGEVPDDPLVPVVVGLEHGAGDQAAAELVAGHLEVALGQGAHVGGVVVAVRELAVGDGQGDADVGQGVDEGAEDDVADVGGRGVPDGQGTEDEELGVVQEDGEGAVVRHGGQQLVELGDGGGEPVGRGGGGEQLEGGAADEGVGGVVGTDGDAGDDAKGAAAAAAEGPVQVRVPGGRGDDGAAVGGDDLEGEGLVGAEAEPGGEGAVASALDEAAGQADGGALARDDGEALGVRGLEDLVAEHAGADVHGRARVVLVGPGGEVDGLEVVGPDGQGTGAGRAAEEAAKGSESQRGQKQEREIQSRNQHFWTRKKTSRG</sequence>